<evidence type="ECO:0000256" key="4">
    <source>
        <dbReference type="ARBA" id="ARBA00022679"/>
    </source>
</evidence>
<dbReference type="InterPro" id="IPR004960">
    <property type="entry name" value="LipA_acyltrans"/>
</dbReference>
<dbReference type="EMBL" id="FOEF01000020">
    <property type="protein sequence ID" value="SEP52457.1"/>
    <property type="molecule type" value="Genomic_DNA"/>
</dbReference>
<comment type="subcellular location">
    <subcellularLocation>
        <location evidence="1">Cell inner membrane</location>
    </subcellularLocation>
</comment>
<dbReference type="Pfam" id="PF03279">
    <property type="entry name" value="Lip_A_acyltrans"/>
    <property type="match status" value="1"/>
</dbReference>
<keyword evidence="3" id="KW-0997">Cell inner membrane</keyword>
<dbReference type="RefSeq" id="WP_091625737.1">
    <property type="nucleotide sequence ID" value="NZ_FOEF01000020.1"/>
</dbReference>
<evidence type="ECO:0000313" key="7">
    <source>
        <dbReference type="EMBL" id="SEP52457.1"/>
    </source>
</evidence>
<evidence type="ECO:0000313" key="8">
    <source>
        <dbReference type="Proteomes" id="UP000198582"/>
    </source>
</evidence>
<evidence type="ECO:0000256" key="1">
    <source>
        <dbReference type="ARBA" id="ARBA00004533"/>
    </source>
</evidence>
<gene>
    <name evidence="7" type="ORF">SAMN04489732_120124</name>
</gene>
<dbReference type="PANTHER" id="PTHR30606:SF10">
    <property type="entry name" value="PHOSPHATIDYLINOSITOL MANNOSIDE ACYLTRANSFERASE"/>
    <property type="match status" value="1"/>
</dbReference>
<dbReference type="STRING" id="394193.SAMN04489732_120124"/>
<keyword evidence="5" id="KW-0472">Membrane</keyword>
<proteinExistence type="predicted"/>
<organism evidence="7 8">
    <name type="scientific">Amycolatopsis saalfeldensis</name>
    <dbReference type="NCBI Taxonomy" id="394193"/>
    <lineage>
        <taxon>Bacteria</taxon>
        <taxon>Bacillati</taxon>
        <taxon>Actinomycetota</taxon>
        <taxon>Actinomycetes</taxon>
        <taxon>Pseudonocardiales</taxon>
        <taxon>Pseudonocardiaceae</taxon>
        <taxon>Amycolatopsis</taxon>
    </lineage>
</organism>
<evidence type="ECO:0000256" key="3">
    <source>
        <dbReference type="ARBA" id="ARBA00022519"/>
    </source>
</evidence>
<dbReference type="PANTHER" id="PTHR30606">
    <property type="entry name" value="LIPID A BIOSYNTHESIS LAUROYL ACYLTRANSFERASE"/>
    <property type="match status" value="1"/>
</dbReference>
<dbReference type="GO" id="GO:0005886">
    <property type="term" value="C:plasma membrane"/>
    <property type="evidence" value="ECO:0007669"/>
    <property type="project" value="UniProtKB-SubCell"/>
</dbReference>
<name>A0A1H8YJY2_9PSEU</name>
<keyword evidence="6" id="KW-0012">Acyltransferase</keyword>
<protein>
    <submittedName>
        <fullName evidence="7">KDO2-lipid IV(A) lauroyltransferase</fullName>
    </submittedName>
</protein>
<evidence type="ECO:0000256" key="5">
    <source>
        <dbReference type="ARBA" id="ARBA00023136"/>
    </source>
</evidence>
<dbReference type="AlphaFoldDB" id="A0A1H8YJY2"/>
<sequence>MSALSRRLGEFGYAAGWSLTRRLPESLGAMLFGLGADVAVRRGGGGVRQLRANLARVVPQADETELDELVRQAMRSYSRYWYETFRLPAMDRDTVIGKVGAKITGVENIDAALAEGNGAVCALPHSGNWDAAGVWMADYLGSFTTVVERLEPESVYRRFVSFRESLGFEIVPLTGDSAAMRVLLKRLRENKVVCLVGDRDLTASGLPVKFFGDRARMPAGPARLAATTGAALLPVGSWFTEDGWQIRVHPRIRVTARAEVPAATQALADVFAGDIAAHPADWHMLQKFWLSDLEAGESAGLEEAAS</sequence>
<dbReference type="GO" id="GO:0016746">
    <property type="term" value="F:acyltransferase activity"/>
    <property type="evidence" value="ECO:0007669"/>
    <property type="project" value="UniProtKB-KW"/>
</dbReference>
<accession>A0A1H8YJY2</accession>
<dbReference type="GO" id="GO:0009247">
    <property type="term" value="P:glycolipid biosynthetic process"/>
    <property type="evidence" value="ECO:0007669"/>
    <property type="project" value="UniProtKB-ARBA"/>
</dbReference>
<dbReference type="Proteomes" id="UP000198582">
    <property type="component" value="Unassembled WGS sequence"/>
</dbReference>
<dbReference type="NCBIfam" id="NF005919">
    <property type="entry name" value="PRK07920.1"/>
    <property type="match status" value="1"/>
</dbReference>
<keyword evidence="8" id="KW-1185">Reference proteome</keyword>
<dbReference type="CDD" id="cd07984">
    <property type="entry name" value="LPLAT_LABLAT-like"/>
    <property type="match status" value="1"/>
</dbReference>
<evidence type="ECO:0000256" key="6">
    <source>
        <dbReference type="ARBA" id="ARBA00023315"/>
    </source>
</evidence>
<keyword evidence="2" id="KW-1003">Cell membrane</keyword>
<dbReference type="OrthoDB" id="9803456at2"/>
<evidence type="ECO:0000256" key="2">
    <source>
        <dbReference type="ARBA" id="ARBA00022475"/>
    </source>
</evidence>
<reference evidence="8" key="1">
    <citation type="submission" date="2016-10" db="EMBL/GenBank/DDBJ databases">
        <authorList>
            <person name="Varghese N."/>
            <person name="Submissions S."/>
        </authorList>
    </citation>
    <scope>NUCLEOTIDE SEQUENCE [LARGE SCALE GENOMIC DNA]</scope>
    <source>
        <strain evidence="8">DSM 44993</strain>
    </source>
</reference>
<keyword evidence="4 7" id="KW-0808">Transferase</keyword>